<organism evidence="1">
    <name type="scientific">Podoviridae sp. ct8Lf7</name>
    <dbReference type="NCBI Taxonomy" id="2827723"/>
    <lineage>
        <taxon>Viruses</taxon>
        <taxon>Duplodnaviria</taxon>
        <taxon>Heunggongvirae</taxon>
        <taxon>Uroviricota</taxon>
        <taxon>Caudoviricetes</taxon>
    </lineage>
</organism>
<name>A0A8S5S1J5_9CAUD</name>
<reference evidence="1" key="1">
    <citation type="journal article" date="2021" name="Proc. Natl. Acad. Sci. U.S.A.">
        <title>A Catalog of Tens of Thousands of Viruses from Human Metagenomes Reveals Hidden Associations with Chronic Diseases.</title>
        <authorList>
            <person name="Tisza M.J."/>
            <person name="Buck C.B."/>
        </authorList>
    </citation>
    <scope>NUCLEOTIDE SEQUENCE</scope>
    <source>
        <strain evidence="1">Ct8Lf7</strain>
    </source>
</reference>
<proteinExistence type="predicted"/>
<protein>
    <submittedName>
        <fullName evidence="1">Uncharacterized protein</fullName>
    </submittedName>
</protein>
<accession>A0A8S5S1J5</accession>
<evidence type="ECO:0000313" key="1">
    <source>
        <dbReference type="EMBL" id="DAF44675.1"/>
    </source>
</evidence>
<dbReference type="EMBL" id="BK032511">
    <property type="protein sequence ID" value="DAF44675.1"/>
    <property type="molecule type" value="Genomic_DNA"/>
</dbReference>
<sequence>MYDQEEVSRWFREAILGGEKLFYKNQFGEVV</sequence>